<gene>
    <name evidence="1" type="primary">40</name>
    <name evidence="1" type="ORF">SEA_CEN1621_40</name>
</gene>
<keyword evidence="2" id="KW-1185">Reference proteome</keyword>
<protein>
    <submittedName>
        <fullName evidence="1">Holliday junction resolvase</fullName>
    </submittedName>
</protein>
<evidence type="ECO:0000313" key="1">
    <source>
        <dbReference type="EMBL" id="UVK59056.1"/>
    </source>
</evidence>
<name>A0A9E7QB27_9CAUD</name>
<proteinExistence type="predicted"/>
<reference evidence="1" key="1">
    <citation type="submission" date="2022-07" db="EMBL/GenBank/DDBJ databases">
        <authorList>
            <person name="Torres-Arroyo K.M."/>
            <person name="Cardona-Perez A.V."/>
            <person name="Cruz-Vazquez C.O."/>
            <person name="Davila-Rivera B.E."/>
            <person name="Flores-Rivera E.M."/>
            <person name="Morales-Rodriguez J."/>
            <person name="Ramirez-Renta G.M."/>
            <person name="Ramos-Rodriguez C.M."/>
            <person name="Rodriguez-Rivera J.M."/>
            <person name="Toledo-Marrero N."/>
            <person name="Velazquez-Nunez L.D."/>
            <person name="Velez-Alicea A.S."/>
            <person name="Vazquez E."/>
            <person name="Balish M.F."/>
            <person name="Garlena R.A."/>
            <person name="Russell D.A."/>
            <person name="Jacobs-Sera D."/>
            <person name="Hatfull G.F."/>
        </authorList>
    </citation>
    <scope>NUCLEOTIDE SEQUENCE</scope>
</reference>
<evidence type="ECO:0000313" key="2">
    <source>
        <dbReference type="Proteomes" id="UP001058660"/>
    </source>
</evidence>
<organism evidence="1 2">
    <name type="scientific">Microbacterium phage Cen1621</name>
    <dbReference type="NCBI Taxonomy" id="2965191"/>
    <lineage>
        <taxon>Viruses</taxon>
        <taxon>Duplodnaviria</taxon>
        <taxon>Heunggongvirae</taxon>
        <taxon>Uroviricota</taxon>
        <taxon>Caudoviricetes</taxon>
        <taxon>Casidaviridae</taxon>
        <taxon>Cenunavirus</taxon>
        <taxon>Cenunavirus Cen1621</taxon>
    </lineage>
</organism>
<accession>A0A9E7QB27</accession>
<sequence>MANANKAKGTAWESAIVKLLNAAGIPARRVAQTGALDTGDIHGIDPFIGQAKNMLNLADALNQGLAGAKVQAARVNADALPVAFVKRRGKGTGDGYAVLDLATFARHLARHRELADFWARHH</sequence>
<dbReference type="EMBL" id="ON970568">
    <property type="protein sequence ID" value="UVK59056.1"/>
    <property type="molecule type" value="Genomic_DNA"/>
</dbReference>
<dbReference type="Proteomes" id="UP001058660">
    <property type="component" value="Segment"/>
</dbReference>